<keyword evidence="2" id="KW-0472">Membrane</keyword>
<dbReference type="WBParaSite" id="Pan_g16206.t1">
    <property type="protein sequence ID" value="Pan_g16206.t1"/>
    <property type="gene ID" value="Pan_g16206"/>
</dbReference>
<proteinExistence type="predicted"/>
<feature type="region of interest" description="Disordered" evidence="1">
    <location>
        <begin position="131"/>
        <end position="212"/>
    </location>
</feature>
<keyword evidence="2" id="KW-0812">Transmembrane</keyword>
<keyword evidence="3" id="KW-1185">Reference proteome</keyword>
<sequence>MKSYAAKAKIIGNAIEFTLDENDDDYCAPAFIESHHTYRITALPTDCQVKVVGATDPVPAKDSTSTTTTIETTEMGLNVTGTTMPTAKMSTMAVWGIAGGVIAGILILLIIGAIISKFVVYPRLRRCLNRRRQRSRSTGTPTSQPLLPPSQATSTTASKTTNPSNESAQSAETIEKLKIGNPAPSSTESTPEATPPLPPAPKKKKKLAPEERDQLVPITDSVLCTFQRLRQIDPEIQAAVANRWNMDVVHDVSKLEKLVLHAPANEALEALNQMTAELDICLLKNSAKYGSNDTTDEVWEYANFIGIPASASYRLFAMSYPDVFKGVEGRLDDPVIAKLSVPGLYCALMWDGFDLDFKKKLIIEMRKRAVKLFENVDIRELALSAFPIYYLAKRYKMDKNKFVEGSKVEDSRTSSRRSRRK</sequence>
<protein>
    <submittedName>
        <fullName evidence="4">Leuk-A4-hydro_C domain-containing protein</fullName>
    </submittedName>
</protein>
<reference evidence="3" key="1">
    <citation type="journal article" date="2013" name="Genetics">
        <title>The draft genome and transcriptome of Panagrellus redivivus are shaped by the harsh demands of a free-living lifestyle.</title>
        <authorList>
            <person name="Srinivasan J."/>
            <person name="Dillman A.R."/>
            <person name="Macchietto M.G."/>
            <person name="Heikkinen L."/>
            <person name="Lakso M."/>
            <person name="Fracchia K.M."/>
            <person name="Antoshechkin I."/>
            <person name="Mortazavi A."/>
            <person name="Wong G."/>
            <person name="Sternberg P.W."/>
        </authorList>
    </citation>
    <scope>NUCLEOTIDE SEQUENCE [LARGE SCALE GENOMIC DNA]</scope>
    <source>
        <strain evidence="3">MT8872</strain>
    </source>
</reference>
<evidence type="ECO:0000313" key="4">
    <source>
        <dbReference type="WBParaSite" id="Pan_g16206.t1"/>
    </source>
</evidence>
<organism evidence="3 4">
    <name type="scientific">Panagrellus redivivus</name>
    <name type="common">Microworm</name>
    <dbReference type="NCBI Taxonomy" id="6233"/>
    <lineage>
        <taxon>Eukaryota</taxon>
        <taxon>Metazoa</taxon>
        <taxon>Ecdysozoa</taxon>
        <taxon>Nematoda</taxon>
        <taxon>Chromadorea</taxon>
        <taxon>Rhabditida</taxon>
        <taxon>Tylenchina</taxon>
        <taxon>Panagrolaimomorpha</taxon>
        <taxon>Panagrolaimoidea</taxon>
        <taxon>Panagrolaimidae</taxon>
        <taxon>Panagrellus</taxon>
    </lineage>
</organism>
<reference evidence="4" key="2">
    <citation type="submission" date="2020-10" db="UniProtKB">
        <authorList>
            <consortium name="WormBaseParasite"/>
        </authorList>
    </citation>
    <scope>IDENTIFICATION</scope>
</reference>
<dbReference type="Proteomes" id="UP000492821">
    <property type="component" value="Unassembled WGS sequence"/>
</dbReference>
<evidence type="ECO:0000256" key="2">
    <source>
        <dbReference type="SAM" id="Phobius"/>
    </source>
</evidence>
<accession>A0A7E4V3R6</accession>
<name>A0A7E4V3R6_PANRE</name>
<keyword evidence="2" id="KW-1133">Transmembrane helix</keyword>
<feature type="compositionally biased region" description="Low complexity" evidence="1">
    <location>
        <begin position="149"/>
        <end position="165"/>
    </location>
</feature>
<feature type="compositionally biased region" description="Low complexity" evidence="1">
    <location>
        <begin position="182"/>
        <end position="192"/>
    </location>
</feature>
<evidence type="ECO:0000313" key="3">
    <source>
        <dbReference type="Proteomes" id="UP000492821"/>
    </source>
</evidence>
<evidence type="ECO:0000256" key="1">
    <source>
        <dbReference type="SAM" id="MobiDB-lite"/>
    </source>
</evidence>
<feature type="transmembrane region" description="Helical" evidence="2">
    <location>
        <begin position="93"/>
        <end position="121"/>
    </location>
</feature>
<dbReference type="AlphaFoldDB" id="A0A7E4V3R6"/>